<dbReference type="GO" id="GO:0016747">
    <property type="term" value="F:acyltransferase activity, transferring groups other than amino-acyl groups"/>
    <property type="evidence" value="ECO:0007669"/>
    <property type="project" value="InterPro"/>
</dbReference>
<keyword evidence="2" id="KW-0012">Acyltransferase</keyword>
<dbReference type="PROSITE" id="PS51186">
    <property type="entry name" value="GNAT"/>
    <property type="match status" value="1"/>
</dbReference>
<dbReference type="RefSeq" id="WP_083640256.1">
    <property type="nucleotide sequence ID" value="NZ_FSRU01000001.1"/>
</dbReference>
<dbReference type="Proteomes" id="UP000185151">
    <property type="component" value="Unassembled WGS sequence"/>
</dbReference>
<keyword evidence="1" id="KW-0808">Transferase</keyword>
<feature type="domain" description="N-acetyltransferase" evidence="3">
    <location>
        <begin position="22"/>
        <end position="174"/>
    </location>
</feature>
<sequence length="181" mass="20328">MSITSGLDDSIMAALESEAEALELRAATNADREFLLAVFTSTRLDEFARSGLSGEEIAVLLEQQFTMQDRYYRRHYPQARFDVVLCEGMAAGRLYHDWQDAGLRVMDIALLPAFRGRRIGTRLMHALIGQAAQRGMAAQLYVESDNPVRSLYRRLGFEKTGENGIYELMCRPAAPFEAVAE</sequence>
<organism evidence="4 5">
    <name type="scientific">Paraburkholderia phenazinium</name>
    <dbReference type="NCBI Taxonomy" id="60549"/>
    <lineage>
        <taxon>Bacteria</taxon>
        <taxon>Pseudomonadati</taxon>
        <taxon>Pseudomonadota</taxon>
        <taxon>Betaproteobacteria</taxon>
        <taxon>Burkholderiales</taxon>
        <taxon>Burkholderiaceae</taxon>
        <taxon>Paraburkholderia</taxon>
    </lineage>
</organism>
<dbReference type="InterPro" id="IPR000182">
    <property type="entry name" value="GNAT_dom"/>
</dbReference>
<gene>
    <name evidence="4" type="ORF">SAMN05444165_1162</name>
</gene>
<accession>A0A1N6H4J3</accession>
<dbReference type="InterPro" id="IPR016181">
    <property type="entry name" value="Acyl_CoA_acyltransferase"/>
</dbReference>
<dbReference type="Gene3D" id="3.40.630.30">
    <property type="match status" value="1"/>
</dbReference>
<dbReference type="EMBL" id="FSRU01000001">
    <property type="protein sequence ID" value="SIO14694.1"/>
    <property type="molecule type" value="Genomic_DNA"/>
</dbReference>
<dbReference type="InterPro" id="IPR050680">
    <property type="entry name" value="YpeA/RimI_acetyltransf"/>
</dbReference>
<evidence type="ECO:0000259" key="3">
    <source>
        <dbReference type="PROSITE" id="PS51186"/>
    </source>
</evidence>
<evidence type="ECO:0000313" key="5">
    <source>
        <dbReference type="Proteomes" id="UP000185151"/>
    </source>
</evidence>
<evidence type="ECO:0000256" key="2">
    <source>
        <dbReference type="ARBA" id="ARBA00023315"/>
    </source>
</evidence>
<dbReference type="SUPFAM" id="SSF55729">
    <property type="entry name" value="Acyl-CoA N-acyltransferases (Nat)"/>
    <property type="match status" value="1"/>
</dbReference>
<reference evidence="4 5" key="1">
    <citation type="submission" date="2016-11" db="EMBL/GenBank/DDBJ databases">
        <authorList>
            <person name="Jaros S."/>
            <person name="Januszkiewicz K."/>
            <person name="Wedrychowicz H."/>
        </authorList>
    </citation>
    <scope>NUCLEOTIDE SEQUENCE [LARGE SCALE GENOMIC DNA]</scope>
    <source>
        <strain evidence="4 5">GAS95</strain>
    </source>
</reference>
<dbReference type="OrthoDB" id="5525374at2"/>
<keyword evidence="4" id="KW-0687">Ribonucleoprotein</keyword>
<dbReference type="AlphaFoldDB" id="A0A1N6H4J3"/>
<dbReference type="GO" id="GO:0005840">
    <property type="term" value="C:ribosome"/>
    <property type="evidence" value="ECO:0007669"/>
    <property type="project" value="UniProtKB-KW"/>
</dbReference>
<evidence type="ECO:0000313" key="4">
    <source>
        <dbReference type="EMBL" id="SIO14694.1"/>
    </source>
</evidence>
<proteinExistence type="predicted"/>
<dbReference type="PANTHER" id="PTHR43420">
    <property type="entry name" value="ACETYLTRANSFERASE"/>
    <property type="match status" value="1"/>
</dbReference>
<dbReference type="Pfam" id="PF00583">
    <property type="entry name" value="Acetyltransf_1"/>
    <property type="match status" value="1"/>
</dbReference>
<protein>
    <submittedName>
        <fullName evidence="4">Ribosomal protein S18 acetylase RimI</fullName>
    </submittedName>
</protein>
<dbReference type="CDD" id="cd04301">
    <property type="entry name" value="NAT_SF"/>
    <property type="match status" value="1"/>
</dbReference>
<name>A0A1N6H4J3_9BURK</name>
<evidence type="ECO:0000256" key="1">
    <source>
        <dbReference type="ARBA" id="ARBA00022679"/>
    </source>
</evidence>
<keyword evidence="4" id="KW-0689">Ribosomal protein</keyword>
<keyword evidence="5" id="KW-1185">Reference proteome</keyword>
<dbReference type="PANTHER" id="PTHR43420:SF12">
    <property type="entry name" value="N-ACETYLTRANSFERASE DOMAIN-CONTAINING PROTEIN"/>
    <property type="match status" value="1"/>
</dbReference>